<dbReference type="GO" id="GO:0005886">
    <property type="term" value="C:plasma membrane"/>
    <property type="evidence" value="ECO:0007669"/>
    <property type="project" value="UniProtKB-SubCell"/>
</dbReference>
<dbReference type="KEGG" id="ehn:H9Q80_00450"/>
<feature type="transmembrane region" description="Helical" evidence="8">
    <location>
        <begin position="391"/>
        <end position="415"/>
    </location>
</feature>
<dbReference type="PIRSF" id="PIRSF016636">
    <property type="entry name" value="AlgI_DltB"/>
    <property type="match status" value="1"/>
</dbReference>
<dbReference type="Pfam" id="PF03062">
    <property type="entry name" value="MBOAT"/>
    <property type="match status" value="1"/>
</dbReference>
<accession>A0A7G9GNS8</accession>
<dbReference type="InterPro" id="IPR004299">
    <property type="entry name" value="MBOAT_fam"/>
</dbReference>
<sequence length="551" mass="64141">MIYTKNGFEIKQILKKDKDWGINMAFNTLTFLLFFVVILILYYIVPLKYRWIFLLLSSYFFYLYASVKFALFIIITTISSYIGAIMIDKTHVEERKIKDMDLTAAEKKIEKEKIKKNRKFILISLLVLNFGILVFLKYFNFFAQNLNVLFDSISLANRVPTFNLILPLGISFYTFQTMSYVIDVYWGKVNAERNLGKVALFVSFFPQIIEGPIGRFKDLAPQLYKPNANSEKNIVYGVQLMMWGYFKKMVIADRVAVVADFVFGNYLSISGVGTIIGIFLYAIQDYTDFSGCIDIARGCAQAMGIEMAENFKRPYFSRTIPEFWRRWHMSLGAWMKDYVFYPFSLTKVMRKLGKATKKRFGKYLGRTLPVAIGNILVFFLVGVWHGANWNYIVWGLFYGVLIAIASLMKPIFDWLNTKLKIKTNSKLFIGFQILRTFWITCIGCIIFRAENLHAAWDIFLKSFQIIDFPLNIKAELLTFGLNKANYIVLLASLIILFIIDVFQEKMLIRDWFNKRNLVFKFFIYFIAFAAIIALGMYGPGMSSNQFVYMQF</sequence>
<feature type="transmembrane region" description="Helical" evidence="8">
    <location>
        <begin position="427"/>
        <end position="449"/>
    </location>
</feature>
<dbReference type="GO" id="GO:0042121">
    <property type="term" value="P:alginic acid biosynthetic process"/>
    <property type="evidence" value="ECO:0007669"/>
    <property type="project" value="InterPro"/>
</dbReference>
<evidence type="ECO:0000313" key="9">
    <source>
        <dbReference type="EMBL" id="QNM12460.1"/>
    </source>
</evidence>
<dbReference type="PANTHER" id="PTHR13285">
    <property type="entry name" value="ACYLTRANSFERASE"/>
    <property type="match status" value="1"/>
</dbReference>
<dbReference type="GO" id="GO:0016746">
    <property type="term" value="F:acyltransferase activity"/>
    <property type="evidence" value="ECO:0007669"/>
    <property type="project" value="UniProtKB-KW"/>
</dbReference>
<keyword evidence="5 8" id="KW-1133">Transmembrane helix</keyword>
<keyword evidence="3 7" id="KW-1003">Cell membrane</keyword>
<evidence type="ECO:0000256" key="7">
    <source>
        <dbReference type="PIRNR" id="PIRNR016636"/>
    </source>
</evidence>
<evidence type="ECO:0000256" key="8">
    <source>
        <dbReference type="SAM" id="Phobius"/>
    </source>
</evidence>
<feature type="transmembrane region" description="Helical" evidence="8">
    <location>
        <begin position="263"/>
        <end position="283"/>
    </location>
</feature>
<feature type="transmembrane region" description="Helical" evidence="8">
    <location>
        <begin position="363"/>
        <end position="385"/>
    </location>
</feature>
<keyword evidence="7" id="KW-0012">Acyltransferase</keyword>
<name>A0A7G9GNS8_9FIRM</name>
<evidence type="ECO:0000256" key="2">
    <source>
        <dbReference type="ARBA" id="ARBA00010323"/>
    </source>
</evidence>
<dbReference type="AlphaFoldDB" id="A0A7G9GNS8"/>
<dbReference type="RefSeq" id="WP_117452994.1">
    <property type="nucleotide sequence ID" value="NZ_CP060636.1"/>
</dbReference>
<comment type="similarity">
    <text evidence="2 7">Belongs to the membrane-bound acyltransferase family.</text>
</comment>
<reference evidence="9 10" key="1">
    <citation type="submission" date="2020-08" db="EMBL/GenBank/DDBJ databases">
        <authorList>
            <person name="Liu C."/>
            <person name="Sun Q."/>
        </authorList>
    </citation>
    <scope>NUCLEOTIDE SEQUENCE [LARGE SCALE GENOMIC DNA]</scope>
    <source>
        <strain evidence="9 10">NSJ-61</strain>
    </source>
</reference>
<evidence type="ECO:0000256" key="4">
    <source>
        <dbReference type="ARBA" id="ARBA00022692"/>
    </source>
</evidence>
<dbReference type="EMBL" id="CP060636">
    <property type="protein sequence ID" value="QNM12460.1"/>
    <property type="molecule type" value="Genomic_DNA"/>
</dbReference>
<dbReference type="PANTHER" id="PTHR13285:SF18">
    <property type="entry name" value="PROTEIN-CYSTEINE N-PALMITOYLTRANSFERASE RASP"/>
    <property type="match status" value="1"/>
</dbReference>
<keyword evidence="7" id="KW-0808">Transferase</keyword>
<feature type="transmembrane region" description="Helical" evidence="8">
    <location>
        <begin position="484"/>
        <end position="502"/>
    </location>
</feature>
<keyword evidence="10" id="KW-1185">Reference proteome</keyword>
<evidence type="ECO:0000256" key="6">
    <source>
        <dbReference type="ARBA" id="ARBA00023136"/>
    </source>
</evidence>
<evidence type="ECO:0000256" key="1">
    <source>
        <dbReference type="ARBA" id="ARBA00004651"/>
    </source>
</evidence>
<dbReference type="InterPro" id="IPR023298">
    <property type="entry name" value="ATPase_P-typ_TM_dom_sf"/>
</dbReference>
<evidence type="ECO:0000256" key="3">
    <source>
        <dbReference type="ARBA" id="ARBA00022475"/>
    </source>
</evidence>
<dbReference type="Proteomes" id="UP000515856">
    <property type="component" value="Chromosome"/>
</dbReference>
<feature type="transmembrane region" description="Helical" evidence="8">
    <location>
        <begin position="65"/>
        <end position="87"/>
    </location>
</feature>
<organism evidence="9 10">
    <name type="scientific">[Eubacterium] hominis</name>
    <dbReference type="NCBI Taxonomy" id="2764325"/>
    <lineage>
        <taxon>Bacteria</taxon>
        <taxon>Bacillati</taxon>
        <taxon>Bacillota</taxon>
        <taxon>Erysipelotrichia</taxon>
        <taxon>Erysipelotrichales</taxon>
        <taxon>Erysipelotrichaceae</taxon>
        <taxon>Amedibacillus</taxon>
    </lineage>
</organism>
<feature type="transmembrane region" description="Helical" evidence="8">
    <location>
        <begin position="20"/>
        <end position="45"/>
    </location>
</feature>
<dbReference type="SUPFAM" id="SSF81665">
    <property type="entry name" value="Calcium ATPase, transmembrane domain M"/>
    <property type="match status" value="1"/>
</dbReference>
<gene>
    <name evidence="9" type="ORF">H9Q80_00450</name>
</gene>
<feature type="transmembrane region" description="Helical" evidence="8">
    <location>
        <begin position="120"/>
        <end position="142"/>
    </location>
</feature>
<feature type="transmembrane region" description="Helical" evidence="8">
    <location>
        <begin position="162"/>
        <end position="186"/>
    </location>
</feature>
<comment type="subcellular location">
    <subcellularLocation>
        <location evidence="1">Cell membrane</location>
        <topology evidence="1">Multi-pass membrane protein</topology>
    </subcellularLocation>
</comment>
<keyword evidence="4 8" id="KW-0812">Transmembrane</keyword>
<proteinExistence type="inferred from homology"/>
<keyword evidence="6 7" id="KW-0472">Membrane</keyword>
<evidence type="ECO:0000256" key="5">
    <source>
        <dbReference type="ARBA" id="ARBA00022989"/>
    </source>
</evidence>
<feature type="transmembrane region" description="Helical" evidence="8">
    <location>
        <begin position="522"/>
        <end position="540"/>
    </location>
</feature>
<dbReference type="InterPro" id="IPR024194">
    <property type="entry name" value="Ac/AlaTfrase_AlgI/DltB"/>
</dbReference>
<evidence type="ECO:0000313" key="10">
    <source>
        <dbReference type="Proteomes" id="UP000515856"/>
    </source>
</evidence>
<dbReference type="PIRSF" id="PIRSF500217">
    <property type="entry name" value="AlgI"/>
    <property type="match status" value="1"/>
</dbReference>
<protein>
    <submittedName>
        <fullName evidence="9">MBOAT family protein</fullName>
    </submittedName>
</protein>
<dbReference type="InterPro" id="IPR028362">
    <property type="entry name" value="AlgI"/>
</dbReference>
<dbReference type="InterPro" id="IPR051085">
    <property type="entry name" value="MB_O-acyltransferase"/>
</dbReference>